<dbReference type="Pfam" id="PF13903">
    <property type="entry name" value="Claudin_2"/>
    <property type="match status" value="1"/>
</dbReference>
<keyword evidence="2 5" id="KW-0812">Transmembrane</keyword>
<feature type="transmembrane region" description="Helical" evidence="5">
    <location>
        <begin position="317"/>
        <end position="336"/>
    </location>
</feature>
<dbReference type="GO" id="GO:0005886">
    <property type="term" value="C:plasma membrane"/>
    <property type="evidence" value="ECO:0007669"/>
    <property type="project" value="TreeGrafter"/>
</dbReference>
<dbReference type="GeneID" id="115631035"/>
<feature type="transmembrane region" description="Helical" evidence="5">
    <location>
        <begin position="29"/>
        <end position="47"/>
    </location>
</feature>
<dbReference type="AlphaFoldDB" id="A0A6J2U8L4"/>
<dbReference type="PANTHER" id="PTHR10671">
    <property type="entry name" value="EPITHELIAL MEMBRANE PROTEIN-RELATED"/>
    <property type="match status" value="1"/>
</dbReference>
<keyword evidence="6" id="KW-1185">Reference proteome</keyword>
<evidence type="ECO:0000256" key="5">
    <source>
        <dbReference type="SAM" id="Phobius"/>
    </source>
</evidence>
<dbReference type="InterPro" id="IPR004031">
    <property type="entry name" value="PMP22/EMP/MP20/Claudin"/>
</dbReference>
<reference evidence="7" key="1">
    <citation type="submission" date="2025-08" db="UniProtKB">
        <authorList>
            <consortium name="RefSeq"/>
        </authorList>
    </citation>
    <scope>IDENTIFICATION</scope>
    <source>
        <strain evidence="7">11010-0011.00</strain>
        <tissue evidence="7">Whole body</tissue>
    </source>
</reference>
<dbReference type="PANTHER" id="PTHR10671:SF110">
    <property type="entry name" value="FI18012P1"/>
    <property type="match status" value="1"/>
</dbReference>
<evidence type="ECO:0000313" key="7">
    <source>
        <dbReference type="RefSeq" id="XP_030383522.1"/>
    </source>
</evidence>
<sequence>MKRDVSTSTIGRDEARRPLMEAYMFQRRVLLGCSVLKVVSLLIWILAITTDHWIIISGGAGIFIPESRRFFMSSHSGLWRHCRNTIVPNALSNAQVIRNFTSMSYTSQALINDAKRNLSNTDFIKHFSEEKLDESETFTEQARRRMFAHWARGDEQDFQTFRSAFQNLVMSTEASEREMIPINAKPIHVDPLDVHFARLTFGEALQRVKYNNSYSYYVIPEVAQQAIFSNWTEYPLVVRLLGTYIRDIGIPAYVLNEGRVILTLVPPLPPNKPGQTAYYSYIPNQRCKYIDMFPNSHTLRNEPGFDDELMDYIRTQASFACITVFVMSLGAVFSFYTFMNPRYMFKRLAGGIHLVAAATALVVIQVLFSSVDYTRENLFYAYPDGAELIYGYGVYLAWFTFVVNIVCGLMFLWYSGKKKGAKAPNDEVAMADEPTIMGR</sequence>
<gene>
    <name evidence="7" type="primary">LOC115631035</name>
</gene>
<dbReference type="OrthoDB" id="5917530at2759"/>
<dbReference type="InterPro" id="IPR050579">
    <property type="entry name" value="PMP-22/EMP/MP20-like"/>
</dbReference>
<proteinExistence type="predicted"/>
<dbReference type="Proteomes" id="UP000504634">
    <property type="component" value="Unplaced"/>
</dbReference>
<feature type="transmembrane region" description="Helical" evidence="5">
    <location>
        <begin position="348"/>
        <end position="368"/>
    </location>
</feature>
<evidence type="ECO:0000313" key="6">
    <source>
        <dbReference type="Proteomes" id="UP000504634"/>
    </source>
</evidence>
<evidence type="ECO:0000256" key="3">
    <source>
        <dbReference type="ARBA" id="ARBA00022989"/>
    </source>
</evidence>
<feature type="transmembrane region" description="Helical" evidence="5">
    <location>
        <begin position="388"/>
        <end position="414"/>
    </location>
</feature>
<evidence type="ECO:0000256" key="2">
    <source>
        <dbReference type="ARBA" id="ARBA00022692"/>
    </source>
</evidence>
<dbReference type="Gene3D" id="1.20.140.150">
    <property type="match status" value="2"/>
</dbReference>
<organism evidence="6 7">
    <name type="scientific">Drosophila lebanonensis</name>
    <name type="common">Fruit fly</name>
    <name type="synonym">Scaptodrosophila lebanonensis</name>
    <dbReference type="NCBI Taxonomy" id="7225"/>
    <lineage>
        <taxon>Eukaryota</taxon>
        <taxon>Metazoa</taxon>
        <taxon>Ecdysozoa</taxon>
        <taxon>Arthropoda</taxon>
        <taxon>Hexapoda</taxon>
        <taxon>Insecta</taxon>
        <taxon>Pterygota</taxon>
        <taxon>Neoptera</taxon>
        <taxon>Endopterygota</taxon>
        <taxon>Diptera</taxon>
        <taxon>Brachycera</taxon>
        <taxon>Muscomorpha</taxon>
        <taxon>Ephydroidea</taxon>
        <taxon>Drosophilidae</taxon>
        <taxon>Scaptodrosophila</taxon>
    </lineage>
</organism>
<protein>
    <submittedName>
        <fullName evidence="7">Uncharacterized protein LOC115631035</fullName>
    </submittedName>
</protein>
<accession>A0A6J2U8L4</accession>
<keyword evidence="4 5" id="KW-0472">Membrane</keyword>
<evidence type="ECO:0000256" key="1">
    <source>
        <dbReference type="ARBA" id="ARBA00004141"/>
    </source>
</evidence>
<dbReference type="RefSeq" id="XP_030383522.1">
    <property type="nucleotide sequence ID" value="XM_030527662.1"/>
</dbReference>
<evidence type="ECO:0000256" key="4">
    <source>
        <dbReference type="ARBA" id="ARBA00023136"/>
    </source>
</evidence>
<name>A0A6J2U8L4_DROLE</name>
<keyword evidence="3 5" id="KW-1133">Transmembrane helix</keyword>
<comment type="subcellular location">
    <subcellularLocation>
        <location evidence="1">Membrane</location>
        <topology evidence="1">Multi-pass membrane protein</topology>
    </subcellularLocation>
</comment>